<sequence>MPVDELLNPPDEDFCRVDTNSENKTSIELSSVDATGWEDEDAAASHANARKYLFGRAEGAPEVDGGAIRQPIQRSYWASIYAARISRWVRTQAGQATKVNAELHWPSF</sequence>
<name>A0A8J5IND2_9STRA</name>
<proteinExistence type="predicted"/>
<dbReference type="Proteomes" id="UP000709295">
    <property type="component" value="Unassembled WGS sequence"/>
</dbReference>
<dbReference type="AlphaFoldDB" id="A0A8J5IND2"/>
<dbReference type="EMBL" id="JAENGY010000274">
    <property type="protein sequence ID" value="KAG6967373.1"/>
    <property type="molecule type" value="Genomic_DNA"/>
</dbReference>
<accession>A0A8J5IND2</accession>
<reference evidence="1" key="1">
    <citation type="submission" date="2021-01" db="EMBL/GenBank/DDBJ databases">
        <title>Phytophthora aleatoria, a newly-described species from Pinus radiata is distinct from Phytophthora cactorum isolates based on comparative genomics.</title>
        <authorList>
            <person name="Mcdougal R."/>
            <person name="Panda P."/>
            <person name="Williams N."/>
            <person name="Studholme D.J."/>
        </authorList>
    </citation>
    <scope>NUCLEOTIDE SEQUENCE</scope>
    <source>
        <strain evidence="1">NZFS 4037</strain>
    </source>
</reference>
<organism evidence="1 2">
    <name type="scientific">Phytophthora aleatoria</name>
    <dbReference type="NCBI Taxonomy" id="2496075"/>
    <lineage>
        <taxon>Eukaryota</taxon>
        <taxon>Sar</taxon>
        <taxon>Stramenopiles</taxon>
        <taxon>Oomycota</taxon>
        <taxon>Peronosporomycetes</taxon>
        <taxon>Peronosporales</taxon>
        <taxon>Peronosporaceae</taxon>
        <taxon>Phytophthora</taxon>
    </lineage>
</organism>
<gene>
    <name evidence="1" type="ORF">JG688_00006336</name>
</gene>
<evidence type="ECO:0000313" key="1">
    <source>
        <dbReference type="EMBL" id="KAG6967373.1"/>
    </source>
</evidence>
<evidence type="ECO:0000313" key="2">
    <source>
        <dbReference type="Proteomes" id="UP000709295"/>
    </source>
</evidence>
<keyword evidence="2" id="KW-1185">Reference proteome</keyword>
<comment type="caution">
    <text evidence="1">The sequence shown here is derived from an EMBL/GenBank/DDBJ whole genome shotgun (WGS) entry which is preliminary data.</text>
</comment>
<protein>
    <submittedName>
        <fullName evidence="1">Uncharacterized protein</fullName>
    </submittedName>
</protein>